<feature type="chain" id="PRO_5004975592" evidence="2">
    <location>
        <begin position="22"/>
        <end position="229"/>
    </location>
</feature>
<organism evidence="3 4">
    <name type="scientific">Reticulomyxa filosa</name>
    <dbReference type="NCBI Taxonomy" id="46433"/>
    <lineage>
        <taxon>Eukaryota</taxon>
        <taxon>Sar</taxon>
        <taxon>Rhizaria</taxon>
        <taxon>Retaria</taxon>
        <taxon>Foraminifera</taxon>
        <taxon>Monothalamids</taxon>
        <taxon>Reticulomyxidae</taxon>
        <taxon>Reticulomyxa</taxon>
    </lineage>
</organism>
<evidence type="ECO:0000313" key="3">
    <source>
        <dbReference type="EMBL" id="ETO30001.1"/>
    </source>
</evidence>
<dbReference type="Proteomes" id="UP000023152">
    <property type="component" value="Unassembled WGS sequence"/>
</dbReference>
<reference evidence="3 4" key="1">
    <citation type="journal article" date="2013" name="Curr. Biol.">
        <title>The Genome of the Foraminiferan Reticulomyxa filosa.</title>
        <authorList>
            <person name="Glockner G."/>
            <person name="Hulsmann N."/>
            <person name="Schleicher M."/>
            <person name="Noegel A.A."/>
            <person name="Eichinger L."/>
            <person name="Gallinger C."/>
            <person name="Pawlowski J."/>
            <person name="Sierra R."/>
            <person name="Euteneuer U."/>
            <person name="Pillet L."/>
            <person name="Moustafa A."/>
            <person name="Platzer M."/>
            <person name="Groth M."/>
            <person name="Szafranski K."/>
            <person name="Schliwa M."/>
        </authorList>
    </citation>
    <scope>NUCLEOTIDE SEQUENCE [LARGE SCALE GENOMIC DNA]</scope>
</reference>
<gene>
    <name evidence="3" type="ORF">RFI_07119</name>
</gene>
<comment type="caution">
    <text evidence="3">The sequence shown here is derived from an EMBL/GenBank/DDBJ whole genome shotgun (WGS) entry which is preliminary data.</text>
</comment>
<dbReference type="AlphaFoldDB" id="X6NVG3"/>
<dbReference type="Gene3D" id="3.30.420.10">
    <property type="entry name" value="Ribonuclease H-like superfamily/Ribonuclease H"/>
    <property type="match status" value="1"/>
</dbReference>
<keyword evidence="1" id="KW-0472">Membrane</keyword>
<keyword evidence="2" id="KW-0732">Signal</keyword>
<feature type="signal peptide" evidence="2">
    <location>
        <begin position="1"/>
        <end position="21"/>
    </location>
</feature>
<evidence type="ECO:0000313" key="4">
    <source>
        <dbReference type="Proteomes" id="UP000023152"/>
    </source>
</evidence>
<keyword evidence="1" id="KW-0812">Transmembrane</keyword>
<sequence length="229" mass="26881">MYTLHIFFFLSLSLSFKEFQAMERAIYQLSKDKDMKEKLKKNFGIQAWKPKLLFAVVIRQIVEKIADAQDVHGHWEYTPPVKPYVIQDGITSEHLWDALFYLNIKSREKAKPTRLVVLRDEIGMSLSKQGVQELYQFLHTLCYGYAFALPFQMGPTGISFLSFLLLLLFLFCRIVAFLYAQHYSKWIGEMVLQRDTKVSDLSVLKSSRLLQHRPMLELNGLFEKETERK</sequence>
<name>X6NVG3_RETFI</name>
<feature type="transmembrane region" description="Helical" evidence="1">
    <location>
        <begin position="160"/>
        <end position="180"/>
    </location>
</feature>
<proteinExistence type="predicted"/>
<keyword evidence="4" id="KW-1185">Reference proteome</keyword>
<evidence type="ECO:0000256" key="1">
    <source>
        <dbReference type="SAM" id="Phobius"/>
    </source>
</evidence>
<dbReference type="InterPro" id="IPR036397">
    <property type="entry name" value="RNaseH_sf"/>
</dbReference>
<accession>X6NVG3</accession>
<keyword evidence="1" id="KW-1133">Transmembrane helix</keyword>
<evidence type="ECO:0000256" key="2">
    <source>
        <dbReference type="SAM" id="SignalP"/>
    </source>
</evidence>
<dbReference type="EMBL" id="ASPP01005730">
    <property type="protein sequence ID" value="ETO30001.1"/>
    <property type="molecule type" value="Genomic_DNA"/>
</dbReference>
<protein>
    <submittedName>
        <fullName evidence="3">Uncharacterized protein</fullName>
    </submittedName>
</protein>
<dbReference type="GO" id="GO:0003676">
    <property type="term" value="F:nucleic acid binding"/>
    <property type="evidence" value="ECO:0007669"/>
    <property type="project" value="InterPro"/>
</dbReference>